<feature type="domain" description="HTH araC/xylS-type" evidence="1">
    <location>
        <begin position="13"/>
        <end position="61"/>
    </location>
</feature>
<name>A0ABQ1WC99_9FLAO</name>
<organism evidence="3 4">
    <name type="scientific">Christiangramia forsetii</name>
    <dbReference type="NCBI Taxonomy" id="411153"/>
    <lineage>
        <taxon>Bacteria</taxon>
        <taxon>Pseudomonadati</taxon>
        <taxon>Bacteroidota</taxon>
        <taxon>Flavobacteriia</taxon>
        <taxon>Flavobacteriales</taxon>
        <taxon>Flavobacteriaceae</taxon>
        <taxon>Christiangramia</taxon>
    </lineage>
</organism>
<keyword evidence="4" id="KW-1185">Reference proteome</keyword>
<dbReference type="PROSITE" id="PS01124">
    <property type="entry name" value="HTH_ARAC_FAMILY_2"/>
    <property type="match status" value="1"/>
</dbReference>
<dbReference type="SMART" id="SM00530">
    <property type="entry name" value="HTH_XRE"/>
    <property type="match status" value="1"/>
</dbReference>
<evidence type="ECO:0000313" key="3">
    <source>
        <dbReference type="EMBL" id="GGG24413.1"/>
    </source>
</evidence>
<dbReference type="Gene3D" id="1.10.260.40">
    <property type="entry name" value="lambda repressor-like DNA-binding domains"/>
    <property type="match status" value="1"/>
</dbReference>
<evidence type="ECO:0000259" key="2">
    <source>
        <dbReference type="PROSITE" id="PS50943"/>
    </source>
</evidence>
<feature type="domain" description="HTH cro/C1-type" evidence="2">
    <location>
        <begin position="19"/>
        <end position="73"/>
    </location>
</feature>
<dbReference type="Proteomes" id="UP000605733">
    <property type="component" value="Unassembled WGS sequence"/>
</dbReference>
<dbReference type="SUPFAM" id="SSF47413">
    <property type="entry name" value="lambda repressor-like DNA-binding domains"/>
    <property type="match status" value="1"/>
</dbReference>
<proteinExistence type="predicted"/>
<dbReference type="InterPro" id="IPR010982">
    <property type="entry name" value="Lambda_DNA-bd_dom_sf"/>
</dbReference>
<dbReference type="Pfam" id="PF13443">
    <property type="entry name" value="HTH_26"/>
    <property type="match status" value="1"/>
</dbReference>
<dbReference type="PROSITE" id="PS50943">
    <property type="entry name" value="HTH_CROC1"/>
    <property type="match status" value="1"/>
</dbReference>
<dbReference type="InterPro" id="IPR018060">
    <property type="entry name" value="HTH_AraC"/>
</dbReference>
<comment type="caution">
    <text evidence="3">The sequence shown here is derived from an EMBL/GenBank/DDBJ whole genome shotgun (WGS) entry which is preliminary data.</text>
</comment>
<evidence type="ECO:0000313" key="4">
    <source>
        <dbReference type="Proteomes" id="UP000605733"/>
    </source>
</evidence>
<accession>A0ABQ1WC99</accession>
<dbReference type="RefSeq" id="WP_011710271.1">
    <property type="nucleotide sequence ID" value="NZ_BMIX01000001.1"/>
</dbReference>
<dbReference type="InterPro" id="IPR001387">
    <property type="entry name" value="Cro/C1-type_HTH"/>
</dbReference>
<sequence length="88" mass="10309">MGKFDKSSDVATDMIFKFIKDRMKEKQITQFELAEMIGINESTLIRNFKKETAMPLATYLKICGALELRPYLIPAEADKNYMQRMFFN</sequence>
<protein>
    <submittedName>
        <fullName evidence="3">Uncharacterized protein</fullName>
    </submittedName>
</protein>
<dbReference type="CDD" id="cd00093">
    <property type="entry name" value="HTH_XRE"/>
    <property type="match status" value="1"/>
</dbReference>
<reference evidence="4" key="1">
    <citation type="journal article" date="2019" name="Int. J. Syst. Evol. Microbiol.">
        <title>The Global Catalogue of Microorganisms (GCM) 10K type strain sequencing project: providing services to taxonomists for standard genome sequencing and annotation.</title>
        <authorList>
            <consortium name="The Broad Institute Genomics Platform"/>
            <consortium name="The Broad Institute Genome Sequencing Center for Infectious Disease"/>
            <person name="Wu L."/>
            <person name="Ma J."/>
        </authorList>
    </citation>
    <scope>NUCLEOTIDE SEQUENCE [LARGE SCALE GENOMIC DNA]</scope>
    <source>
        <strain evidence="4">CGMCC 1.15422</strain>
    </source>
</reference>
<evidence type="ECO:0000259" key="1">
    <source>
        <dbReference type="PROSITE" id="PS01124"/>
    </source>
</evidence>
<dbReference type="EMBL" id="BMIX01000001">
    <property type="protein sequence ID" value="GGG24413.1"/>
    <property type="molecule type" value="Genomic_DNA"/>
</dbReference>
<gene>
    <name evidence="3" type="ORF">GCM10011532_04600</name>
</gene>